<dbReference type="AlphaFoldDB" id="A0A8H4EQB7"/>
<keyword evidence="2" id="KW-1185">Reference proteome</keyword>
<comment type="caution">
    <text evidence="1">The sequence shown here is derived from an EMBL/GenBank/DDBJ whole genome shotgun (WGS) entry which is preliminary data.</text>
</comment>
<sequence length="142" mass="16597">MYSRENNNNLVFFFGGDNNSFTHKYDISKQQWADVTNGENQPTGRSDISCTKFINRLIAIFASYFEREDDIKNDLWIFNLLVLTWRLNKAPNASPDIQSYHAITLSDNTMYFGGVFSDNETFLLLNNVMLYFNRIDLLVFIH</sequence>
<dbReference type="EMBL" id="WTPW01000216">
    <property type="protein sequence ID" value="KAF0533991.1"/>
    <property type="molecule type" value="Genomic_DNA"/>
</dbReference>
<reference evidence="1 2" key="1">
    <citation type="journal article" date="2019" name="Environ. Microbiol.">
        <title>At the nexus of three kingdoms: the genome of the mycorrhizal fungus Gigaspora margarita provides insights into plant, endobacterial and fungal interactions.</title>
        <authorList>
            <person name="Venice F."/>
            <person name="Ghignone S."/>
            <person name="Salvioli di Fossalunga A."/>
            <person name="Amselem J."/>
            <person name="Novero M."/>
            <person name="Xianan X."/>
            <person name="Sedzielewska Toro K."/>
            <person name="Morin E."/>
            <person name="Lipzen A."/>
            <person name="Grigoriev I.V."/>
            <person name="Henrissat B."/>
            <person name="Martin F.M."/>
            <person name="Bonfante P."/>
        </authorList>
    </citation>
    <scope>NUCLEOTIDE SEQUENCE [LARGE SCALE GENOMIC DNA]</scope>
    <source>
        <strain evidence="1 2">BEG34</strain>
    </source>
</reference>
<dbReference type="Proteomes" id="UP000439903">
    <property type="component" value="Unassembled WGS sequence"/>
</dbReference>
<dbReference type="Pfam" id="PF24681">
    <property type="entry name" value="Kelch_KLHDC2_KLHL20_DRC7"/>
    <property type="match status" value="1"/>
</dbReference>
<gene>
    <name evidence="1" type="ORF">F8M41_010299</name>
</gene>
<dbReference type="InterPro" id="IPR015915">
    <property type="entry name" value="Kelch-typ_b-propeller"/>
</dbReference>
<evidence type="ECO:0000313" key="2">
    <source>
        <dbReference type="Proteomes" id="UP000439903"/>
    </source>
</evidence>
<dbReference type="SUPFAM" id="SSF50965">
    <property type="entry name" value="Galactose oxidase, central domain"/>
    <property type="match status" value="1"/>
</dbReference>
<name>A0A8H4EQB7_GIGMA</name>
<protein>
    <submittedName>
        <fullName evidence="1">Uncharacterized protein</fullName>
    </submittedName>
</protein>
<accession>A0A8H4EQB7</accession>
<organism evidence="1 2">
    <name type="scientific">Gigaspora margarita</name>
    <dbReference type="NCBI Taxonomy" id="4874"/>
    <lineage>
        <taxon>Eukaryota</taxon>
        <taxon>Fungi</taxon>
        <taxon>Fungi incertae sedis</taxon>
        <taxon>Mucoromycota</taxon>
        <taxon>Glomeromycotina</taxon>
        <taxon>Glomeromycetes</taxon>
        <taxon>Diversisporales</taxon>
        <taxon>Gigasporaceae</taxon>
        <taxon>Gigaspora</taxon>
    </lineage>
</organism>
<dbReference type="InterPro" id="IPR011043">
    <property type="entry name" value="Gal_Oxase/kelch_b-propeller"/>
</dbReference>
<dbReference type="Gene3D" id="2.120.10.80">
    <property type="entry name" value="Kelch-type beta propeller"/>
    <property type="match status" value="1"/>
</dbReference>
<evidence type="ECO:0000313" key="1">
    <source>
        <dbReference type="EMBL" id="KAF0533991.1"/>
    </source>
</evidence>
<proteinExistence type="predicted"/>